<feature type="compositionally biased region" description="Acidic residues" evidence="6">
    <location>
        <begin position="183"/>
        <end position="200"/>
    </location>
</feature>
<feature type="region of interest" description="Disordered" evidence="6">
    <location>
        <begin position="129"/>
        <end position="279"/>
    </location>
</feature>
<evidence type="ECO:0000256" key="1">
    <source>
        <dbReference type="ARBA" id="ARBA00022723"/>
    </source>
</evidence>
<keyword evidence="9" id="KW-1185">Reference proteome</keyword>
<accession>A0A8J9ZCN7</accession>
<dbReference type="SUPFAM" id="SSF57667">
    <property type="entry name" value="beta-beta-alpha zinc fingers"/>
    <property type="match status" value="2"/>
</dbReference>
<dbReference type="InterPro" id="IPR013087">
    <property type="entry name" value="Znf_C2H2_type"/>
</dbReference>
<gene>
    <name evidence="8" type="primary">ZNF652</name>
    <name evidence="8" type="ORF">BLAG_LOCUS11695</name>
</gene>
<keyword evidence="1" id="KW-0479">Metal-binding</keyword>
<evidence type="ECO:0000256" key="6">
    <source>
        <dbReference type="SAM" id="MobiDB-lite"/>
    </source>
</evidence>
<dbReference type="GO" id="GO:0005634">
    <property type="term" value="C:nucleus"/>
    <property type="evidence" value="ECO:0007669"/>
    <property type="project" value="TreeGrafter"/>
</dbReference>
<evidence type="ECO:0000256" key="4">
    <source>
        <dbReference type="ARBA" id="ARBA00022833"/>
    </source>
</evidence>
<dbReference type="GO" id="GO:0008270">
    <property type="term" value="F:zinc ion binding"/>
    <property type="evidence" value="ECO:0007669"/>
    <property type="project" value="UniProtKB-KW"/>
</dbReference>
<dbReference type="Pfam" id="PF00096">
    <property type="entry name" value="zf-C2H2"/>
    <property type="match status" value="2"/>
</dbReference>
<organism evidence="8 9">
    <name type="scientific">Branchiostoma lanceolatum</name>
    <name type="common">Common lancelet</name>
    <name type="synonym">Amphioxus lanceolatum</name>
    <dbReference type="NCBI Taxonomy" id="7740"/>
    <lineage>
        <taxon>Eukaryota</taxon>
        <taxon>Metazoa</taxon>
        <taxon>Chordata</taxon>
        <taxon>Cephalochordata</taxon>
        <taxon>Leptocardii</taxon>
        <taxon>Amphioxiformes</taxon>
        <taxon>Branchiostomatidae</taxon>
        <taxon>Branchiostoma</taxon>
    </lineage>
</organism>
<dbReference type="OrthoDB" id="3561125at2759"/>
<feature type="domain" description="C2H2-type" evidence="7">
    <location>
        <begin position="422"/>
        <end position="450"/>
    </location>
</feature>
<sequence>MEWQAEGAAAQDAQPKEEGSQYDHLIEVFLLYQCRVCQFSSVESKNSILSHIRTKHCKSDGTLQEVELFSASISVFGENFANTLSGGARPHTSDRNSSGREALNLGSSPGRFVTKATVKAVREVIDTSSLKSAKSQKSRKQADGEETYRFLGNSDDEEVSDLGKDKDPDYRPSGVRRTIAVYESDDDVIDDVIDDDDGGEGENHTYPLKKRVRRSKVTDQEEAEKAEDDGMEKEAAGSGVRTRRGRGRPRKLRIRLQEGEGVKRKRGRPRKAKPEKQQKRKFLCSAAGCGYRPLTQETLELHQKCHIEGADDFRCFLCDHITSRWSSMHVHINYSHKNMYYCQECEYSTRALPFLKRHMADKHLHSALCEQCGRSFPSSSYLALHVIEEHGDKSKHKCPQCAYTTPYEHELQQHLTCHLPQFTCKVCGEKFAAKMELAGHIQILHPGEKIFFCDFCSYTAKLKHHLENHMNSQHTPRGVFPCPDCGKVYKTQHHMDDHR</sequence>
<protein>
    <submittedName>
        <fullName evidence="8">ZNF652 protein</fullName>
    </submittedName>
</protein>
<dbReference type="Gene3D" id="3.30.160.60">
    <property type="entry name" value="Classic Zinc Finger"/>
    <property type="match status" value="3"/>
</dbReference>
<evidence type="ECO:0000259" key="7">
    <source>
        <dbReference type="PROSITE" id="PS50157"/>
    </source>
</evidence>
<feature type="domain" description="C2H2-type" evidence="7">
    <location>
        <begin position="480"/>
        <end position="499"/>
    </location>
</feature>
<feature type="compositionally biased region" description="Basic residues" evidence="6">
    <location>
        <begin position="241"/>
        <end position="254"/>
    </location>
</feature>
<evidence type="ECO:0000256" key="5">
    <source>
        <dbReference type="PROSITE-ProRule" id="PRU00042"/>
    </source>
</evidence>
<dbReference type="SMART" id="SM00355">
    <property type="entry name" value="ZnF_C2H2"/>
    <property type="match status" value="9"/>
</dbReference>
<dbReference type="InterPro" id="IPR036236">
    <property type="entry name" value="Znf_C2H2_sf"/>
</dbReference>
<name>A0A8J9ZCN7_BRALA</name>
<feature type="compositionally biased region" description="Acidic residues" evidence="6">
    <location>
        <begin position="220"/>
        <end position="231"/>
    </location>
</feature>
<dbReference type="GO" id="GO:0045944">
    <property type="term" value="P:positive regulation of transcription by RNA polymerase II"/>
    <property type="evidence" value="ECO:0007669"/>
    <property type="project" value="TreeGrafter"/>
</dbReference>
<feature type="domain" description="C2H2-type" evidence="7">
    <location>
        <begin position="367"/>
        <end position="395"/>
    </location>
</feature>
<dbReference type="AlphaFoldDB" id="A0A8J9ZCN7"/>
<feature type="compositionally biased region" description="Basic and acidic residues" evidence="6">
    <location>
        <begin position="161"/>
        <end position="170"/>
    </location>
</feature>
<evidence type="ECO:0000256" key="2">
    <source>
        <dbReference type="ARBA" id="ARBA00022737"/>
    </source>
</evidence>
<dbReference type="PROSITE" id="PS50157">
    <property type="entry name" value="ZINC_FINGER_C2H2_2"/>
    <property type="match status" value="3"/>
</dbReference>
<keyword evidence="2" id="KW-0677">Repeat</keyword>
<evidence type="ECO:0000313" key="8">
    <source>
        <dbReference type="EMBL" id="CAH1251244.1"/>
    </source>
</evidence>
<dbReference type="PANTHER" id="PTHR24403:SF105">
    <property type="entry name" value="ZINC FINGER PROTEIN 2-LIKE ISOFORM X1"/>
    <property type="match status" value="1"/>
</dbReference>
<dbReference type="EMBL" id="OV696703">
    <property type="protein sequence ID" value="CAH1251244.1"/>
    <property type="molecule type" value="Genomic_DNA"/>
</dbReference>
<feature type="region of interest" description="Disordered" evidence="6">
    <location>
        <begin position="84"/>
        <end position="108"/>
    </location>
</feature>
<evidence type="ECO:0000313" key="9">
    <source>
        <dbReference type="Proteomes" id="UP000838412"/>
    </source>
</evidence>
<keyword evidence="3 5" id="KW-0863">Zinc-finger</keyword>
<reference evidence="8" key="1">
    <citation type="submission" date="2022-01" db="EMBL/GenBank/DDBJ databases">
        <authorList>
            <person name="Braso-Vives M."/>
        </authorList>
    </citation>
    <scope>NUCLEOTIDE SEQUENCE</scope>
</reference>
<keyword evidence="4" id="KW-0862">Zinc</keyword>
<dbReference type="PANTHER" id="PTHR24403">
    <property type="entry name" value="ZINC FINGER PROTEIN"/>
    <property type="match status" value="1"/>
</dbReference>
<evidence type="ECO:0000256" key="3">
    <source>
        <dbReference type="ARBA" id="ARBA00022771"/>
    </source>
</evidence>
<dbReference type="Proteomes" id="UP000838412">
    <property type="component" value="Chromosome 18"/>
</dbReference>
<dbReference type="PROSITE" id="PS00028">
    <property type="entry name" value="ZINC_FINGER_C2H2_1"/>
    <property type="match status" value="2"/>
</dbReference>
<dbReference type="InterPro" id="IPR050688">
    <property type="entry name" value="Zinc_finger/UBP_domain"/>
</dbReference>
<proteinExistence type="predicted"/>